<evidence type="ECO:0000256" key="1">
    <source>
        <dbReference type="SAM" id="MobiDB-lite"/>
    </source>
</evidence>
<feature type="compositionally biased region" description="Polar residues" evidence="1">
    <location>
        <begin position="335"/>
        <end position="344"/>
    </location>
</feature>
<feature type="region of interest" description="Disordered" evidence="1">
    <location>
        <begin position="1"/>
        <end position="32"/>
    </location>
</feature>
<reference evidence="2" key="1">
    <citation type="submission" date="2023-06" db="EMBL/GenBank/DDBJ databases">
        <title>Genome-scale phylogeny and comparative genomics of the fungal order Sordariales.</title>
        <authorList>
            <consortium name="Lawrence Berkeley National Laboratory"/>
            <person name="Hensen N."/>
            <person name="Bonometti L."/>
            <person name="Westerberg I."/>
            <person name="Brannstrom I.O."/>
            <person name="Guillou S."/>
            <person name="Cros-Aarteil S."/>
            <person name="Calhoun S."/>
            <person name="Haridas S."/>
            <person name="Kuo A."/>
            <person name="Mondo S."/>
            <person name="Pangilinan J."/>
            <person name="Riley R."/>
            <person name="Labutti K."/>
            <person name="Andreopoulos B."/>
            <person name="Lipzen A."/>
            <person name="Chen C."/>
            <person name="Yanf M."/>
            <person name="Daum C."/>
            <person name="Ng V."/>
            <person name="Clum A."/>
            <person name="Steindorff A."/>
            <person name="Ohm R."/>
            <person name="Martin F."/>
            <person name="Silar P."/>
            <person name="Natvig D."/>
            <person name="Lalanne C."/>
            <person name="Gautier V."/>
            <person name="Ament-Velasquez S.L."/>
            <person name="Kruys A."/>
            <person name="Hutchinson M.I."/>
            <person name="Powell A.J."/>
            <person name="Barry K."/>
            <person name="Miller A.N."/>
            <person name="Grigoriev I.V."/>
            <person name="Debuchy R."/>
            <person name="Gladieux P."/>
            <person name="Thoren M.H."/>
            <person name="Johannesson H."/>
        </authorList>
    </citation>
    <scope>NUCLEOTIDE SEQUENCE</scope>
    <source>
        <strain evidence="2">SMH2532-1</strain>
    </source>
</reference>
<dbReference type="EMBL" id="JAULSV010000001">
    <property type="protein sequence ID" value="KAK0657252.1"/>
    <property type="molecule type" value="Genomic_DNA"/>
</dbReference>
<keyword evidence="3" id="KW-1185">Reference proteome</keyword>
<protein>
    <submittedName>
        <fullName evidence="2">Uncharacterized protein</fullName>
    </submittedName>
</protein>
<feature type="region of interest" description="Disordered" evidence="1">
    <location>
        <begin position="330"/>
        <end position="392"/>
    </location>
</feature>
<comment type="caution">
    <text evidence="2">The sequence shown here is derived from an EMBL/GenBank/DDBJ whole genome shotgun (WGS) entry which is preliminary data.</text>
</comment>
<dbReference type="AlphaFoldDB" id="A0AA39YT95"/>
<proteinExistence type="predicted"/>
<evidence type="ECO:0000313" key="3">
    <source>
        <dbReference type="Proteomes" id="UP001174936"/>
    </source>
</evidence>
<feature type="compositionally biased region" description="Low complexity" evidence="1">
    <location>
        <begin position="364"/>
        <end position="378"/>
    </location>
</feature>
<name>A0AA39YT95_9PEZI</name>
<feature type="compositionally biased region" description="Pro residues" evidence="1">
    <location>
        <begin position="9"/>
        <end position="19"/>
    </location>
</feature>
<feature type="region of interest" description="Disordered" evidence="1">
    <location>
        <begin position="219"/>
        <end position="246"/>
    </location>
</feature>
<evidence type="ECO:0000313" key="2">
    <source>
        <dbReference type="EMBL" id="KAK0657252.1"/>
    </source>
</evidence>
<feature type="region of interest" description="Disordered" evidence="1">
    <location>
        <begin position="94"/>
        <end position="113"/>
    </location>
</feature>
<feature type="region of interest" description="Disordered" evidence="1">
    <location>
        <begin position="132"/>
        <end position="162"/>
    </location>
</feature>
<feature type="region of interest" description="Disordered" evidence="1">
    <location>
        <begin position="266"/>
        <end position="300"/>
    </location>
</feature>
<sequence>MNQQAYPPGGGPVQPPPLTAAPSATPGAIPFPNGVHLNGVAAPAPSQSSSEGSGAFDLERFGRVDEREVSMALNGIASSASDGGAAFEMAVLGPSGLAPPDGTPVEGPPPSPAPSAIAVFLGHVNRALESQNNADEDHTNGVNGFISNGSVVEEGEGEGDTMGWETLRFSAGTVEDVPVGEGAEYLGLGSPTEDGVADLSDSVLFPNGAPDLLASQAGGARTLQPRLQGGTRNTLLDSENRPVFPPTQQRVHRVNGYDTNRVREATATATTSTVATTTGATNGTSSLSTPGSAPNPYASLPFRLLPRERAQDIQAAHRFFGLEDQTFLDNYPDVGSSNRSSTVTRPLRTHRRIVSNAEDENFDISSGPRSPISPRNPSLTDLMGDPGPSTSTWRDALLRPVRAVSDTVHSTRIRVHHPHPDHHQSFGMTRLDSEPRFFPPPDNSIQRIRNRARRNRMTPPPGLLFGNIDHANKMTFVT</sequence>
<accession>A0AA39YT95</accession>
<gene>
    <name evidence="2" type="ORF">B0T16DRAFT_452735</name>
</gene>
<organism evidence="2 3">
    <name type="scientific">Cercophora newfieldiana</name>
    <dbReference type="NCBI Taxonomy" id="92897"/>
    <lineage>
        <taxon>Eukaryota</taxon>
        <taxon>Fungi</taxon>
        <taxon>Dikarya</taxon>
        <taxon>Ascomycota</taxon>
        <taxon>Pezizomycotina</taxon>
        <taxon>Sordariomycetes</taxon>
        <taxon>Sordariomycetidae</taxon>
        <taxon>Sordariales</taxon>
        <taxon>Lasiosphaeriaceae</taxon>
        <taxon>Cercophora</taxon>
    </lineage>
</organism>
<feature type="compositionally biased region" description="Low complexity" evidence="1">
    <location>
        <begin position="266"/>
        <end position="289"/>
    </location>
</feature>
<dbReference type="Proteomes" id="UP001174936">
    <property type="component" value="Unassembled WGS sequence"/>
</dbReference>